<dbReference type="InterPro" id="IPR046341">
    <property type="entry name" value="SET_dom_sf"/>
</dbReference>
<dbReference type="AlphaFoldDB" id="A0A6B2L878"/>
<evidence type="ECO:0000256" key="1">
    <source>
        <dbReference type="ARBA" id="ARBA00022737"/>
    </source>
</evidence>
<dbReference type="GO" id="GO:0070828">
    <property type="term" value="P:heterochromatin organization"/>
    <property type="evidence" value="ECO:0007669"/>
    <property type="project" value="TreeGrafter"/>
</dbReference>
<feature type="domain" description="SET" evidence="2">
    <location>
        <begin position="154"/>
        <end position="277"/>
    </location>
</feature>
<dbReference type="GO" id="GO:0005694">
    <property type="term" value="C:chromosome"/>
    <property type="evidence" value="ECO:0007669"/>
    <property type="project" value="TreeGrafter"/>
</dbReference>
<dbReference type="EMBL" id="GIBP01004215">
    <property type="protein sequence ID" value="NDV33184.1"/>
    <property type="molecule type" value="Transcribed_RNA"/>
</dbReference>
<protein>
    <recommendedName>
        <fullName evidence="2">SET domain-containing protein</fullName>
    </recommendedName>
</protein>
<accession>A0A6B2L878</accession>
<proteinExistence type="predicted"/>
<dbReference type="InterPro" id="IPR003409">
    <property type="entry name" value="MORN"/>
</dbReference>
<dbReference type="PROSITE" id="PS50280">
    <property type="entry name" value="SET"/>
    <property type="match status" value="1"/>
</dbReference>
<dbReference type="GO" id="GO:0005634">
    <property type="term" value="C:nucleus"/>
    <property type="evidence" value="ECO:0007669"/>
    <property type="project" value="TreeGrafter"/>
</dbReference>
<organism evidence="3">
    <name type="scientific">Arcella intermedia</name>
    <dbReference type="NCBI Taxonomy" id="1963864"/>
    <lineage>
        <taxon>Eukaryota</taxon>
        <taxon>Amoebozoa</taxon>
        <taxon>Tubulinea</taxon>
        <taxon>Elardia</taxon>
        <taxon>Arcellinida</taxon>
        <taxon>Sphaerothecina</taxon>
        <taxon>Arcellidae</taxon>
        <taxon>Arcella</taxon>
    </lineage>
</organism>
<reference evidence="3" key="1">
    <citation type="journal article" date="2020" name="J. Eukaryot. Microbiol.">
        <title>De novo Sequencing, Assembly and Annotation of the Transcriptome for the Free-Living Testate Amoeba Arcella intermedia.</title>
        <authorList>
            <person name="Ribeiro G.M."/>
            <person name="Porfirio-Sousa A.L."/>
            <person name="Maurer-Alcala X.X."/>
            <person name="Katz L.A."/>
            <person name="Lahr D.J.G."/>
        </authorList>
    </citation>
    <scope>NUCLEOTIDE SEQUENCE</scope>
</reference>
<sequence length="304" mass="34191">MQFGDGSTLAGNFVNDCLEGPGTYREASGVTYEGTYKEGLLEGPGVEREEDGTVFFEGAYSGGVRDGPGVLRFKEGARIEGQWAEGCLEGEAVYYYPDGSALQGTWRRGDLQRASFKSAVAAEFDVPQKVFAKDEPTTRRIARRPLLQDPYEAQYTYVKASGLAGAGEGLFMQRDVPAGFVVAMYGGIRISLEEGDKKEWRLKPNLICLDDHMCVDVPLEYSDLSVYKATTGHKANHHWNFNAAYKMYYNHPIFGRIRCIRSIRPIKKDEEVTVNYGYIKEDCPPWYLNFMEGHWDKINPLPNK</sequence>
<dbReference type="SUPFAM" id="SSF82199">
    <property type="entry name" value="SET domain"/>
    <property type="match status" value="1"/>
</dbReference>
<dbReference type="Gene3D" id="2.170.270.10">
    <property type="entry name" value="SET domain"/>
    <property type="match status" value="1"/>
</dbReference>
<dbReference type="Pfam" id="PF00856">
    <property type="entry name" value="SET"/>
    <property type="match status" value="1"/>
</dbReference>
<dbReference type="PANTHER" id="PTHR46820">
    <property type="entry name" value="HISTONE-LYSINE N-METHYLTRANSFERASE SETD7"/>
    <property type="match status" value="1"/>
</dbReference>
<dbReference type="SUPFAM" id="SSF82185">
    <property type="entry name" value="Histone H3 K4-specific methyltransferase SET7/9 N-terminal domain"/>
    <property type="match status" value="1"/>
</dbReference>
<keyword evidence="1" id="KW-0677">Repeat</keyword>
<dbReference type="Pfam" id="PF02493">
    <property type="entry name" value="MORN"/>
    <property type="match status" value="3"/>
</dbReference>
<evidence type="ECO:0000259" key="2">
    <source>
        <dbReference type="PROSITE" id="PS50280"/>
    </source>
</evidence>
<evidence type="ECO:0000313" key="3">
    <source>
        <dbReference type="EMBL" id="NDV33184.1"/>
    </source>
</evidence>
<dbReference type="PANTHER" id="PTHR46820:SF1">
    <property type="entry name" value="HISTONE-LYSINE N-METHYLTRANSFERASE SETD7"/>
    <property type="match status" value="1"/>
</dbReference>
<name>A0A6B2L878_9EUKA</name>
<dbReference type="Gene3D" id="2.20.110.10">
    <property type="entry name" value="Histone H3 K4-specific methyltransferase SET7/9 N-terminal domain"/>
    <property type="match status" value="1"/>
</dbReference>
<dbReference type="InterPro" id="IPR001214">
    <property type="entry name" value="SET_dom"/>
</dbReference>
<dbReference type="GO" id="GO:0003682">
    <property type="term" value="F:chromatin binding"/>
    <property type="evidence" value="ECO:0007669"/>
    <property type="project" value="TreeGrafter"/>
</dbReference>